<name>A0A174ZER8_9FIRM</name>
<organism evidence="1 2">
    <name type="scientific">[Eubacterium] siraeum</name>
    <dbReference type="NCBI Taxonomy" id="39492"/>
    <lineage>
        <taxon>Bacteria</taxon>
        <taxon>Bacillati</taxon>
        <taxon>Bacillota</taxon>
        <taxon>Clostridia</taxon>
        <taxon>Eubacteriales</taxon>
        <taxon>Oscillospiraceae</taxon>
        <taxon>Oscillospiraceae incertae sedis</taxon>
    </lineage>
</organism>
<protein>
    <submittedName>
        <fullName evidence="1">Uncharacterized protein</fullName>
    </submittedName>
</protein>
<gene>
    <name evidence="1" type="ORF">ERS852540_00490</name>
</gene>
<accession>A0A174ZER8</accession>
<evidence type="ECO:0000313" key="1">
    <source>
        <dbReference type="EMBL" id="CUQ82481.1"/>
    </source>
</evidence>
<reference evidence="1 2" key="1">
    <citation type="submission" date="2015-09" db="EMBL/GenBank/DDBJ databases">
        <authorList>
            <consortium name="Pathogen Informatics"/>
        </authorList>
    </citation>
    <scope>NUCLEOTIDE SEQUENCE [LARGE SCALE GENOMIC DNA]</scope>
    <source>
        <strain evidence="1 2">2789STDY5834928</strain>
    </source>
</reference>
<evidence type="ECO:0000313" key="2">
    <source>
        <dbReference type="Proteomes" id="UP000095662"/>
    </source>
</evidence>
<dbReference type="AlphaFoldDB" id="A0A174ZER8"/>
<proteinExistence type="predicted"/>
<dbReference type="EMBL" id="CZBY01000003">
    <property type="protein sequence ID" value="CUQ82481.1"/>
    <property type="molecule type" value="Genomic_DNA"/>
</dbReference>
<dbReference type="Proteomes" id="UP000095662">
    <property type="component" value="Unassembled WGS sequence"/>
</dbReference>
<sequence>MEREILDYVRSMRTGFTAQSIAEYAKLRKAMAIWYKYERDYSDRTLIKVAGELEETVENTKEILLGGLLNENRVDLYRQYTDDDGEECTEEAHSDGTSDTYTLFMKNELYTRLWEAYEKLEYTERKMLSQRLGFCFECHSLFYMDHNDLDEYGEPKKKPIKKMMYTDIATDHEYSSANTAHNKCEKALEKLRKAIKDLI</sequence>